<dbReference type="EMBL" id="QFQI01000001">
    <property type="protein sequence ID" value="PZQ62884.1"/>
    <property type="molecule type" value="Genomic_DNA"/>
</dbReference>
<dbReference type="Pfam" id="PF00106">
    <property type="entry name" value="adh_short"/>
    <property type="match status" value="1"/>
</dbReference>
<proteinExistence type="inferred from homology"/>
<dbReference type="SUPFAM" id="SSF51735">
    <property type="entry name" value="NAD(P)-binding Rossmann-fold domains"/>
    <property type="match status" value="1"/>
</dbReference>
<evidence type="ECO:0000313" key="6">
    <source>
        <dbReference type="EMBL" id="PZQ62884.1"/>
    </source>
</evidence>
<dbReference type="SMART" id="SM00822">
    <property type="entry name" value="PKS_KR"/>
    <property type="match status" value="1"/>
</dbReference>
<dbReference type="InterPro" id="IPR057326">
    <property type="entry name" value="KR_dom"/>
</dbReference>
<keyword evidence="2" id="KW-0560">Oxidoreductase</keyword>
<dbReference type="NCBIfam" id="NF005495">
    <property type="entry name" value="PRK07109.1"/>
    <property type="match status" value="1"/>
</dbReference>
<dbReference type="PRINTS" id="PR00080">
    <property type="entry name" value="SDRFAMILY"/>
</dbReference>
<feature type="region of interest" description="Disordered" evidence="4">
    <location>
        <begin position="270"/>
        <end position="296"/>
    </location>
</feature>
<dbReference type="GO" id="GO:0016020">
    <property type="term" value="C:membrane"/>
    <property type="evidence" value="ECO:0007669"/>
    <property type="project" value="TreeGrafter"/>
</dbReference>
<dbReference type="InterPro" id="IPR002347">
    <property type="entry name" value="SDR_fam"/>
</dbReference>
<accession>A0A2W5PCV3</accession>
<evidence type="ECO:0000256" key="4">
    <source>
        <dbReference type="SAM" id="MobiDB-lite"/>
    </source>
</evidence>
<evidence type="ECO:0000259" key="5">
    <source>
        <dbReference type="SMART" id="SM00822"/>
    </source>
</evidence>
<evidence type="ECO:0000256" key="2">
    <source>
        <dbReference type="ARBA" id="ARBA00023002"/>
    </source>
</evidence>
<protein>
    <submittedName>
        <fullName evidence="6">Short-chain dehydrogenase</fullName>
    </submittedName>
</protein>
<comment type="similarity">
    <text evidence="1 3">Belongs to the short-chain dehydrogenases/reductases (SDR) family.</text>
</comment>
<dbReference type="AlphaFoldDB" id="A0A2W5PCV3"/>
<comment type="caution">
    <text evidence="6">The sequence shown here is derived from an EMBL/GenBank/DDBJ whole genome shotgun (WGS) entry which is preliminary data.</text>
</comment>
<evidence type="ECO:0000313" key="7">
    <source>
        <dbReference type="Proteomes" id="UP000249229"/>
    </source>
</evidence>
<dbReference type="Gene3D" id="3.40.50.720">
    <property type="entry name" value="NAD(P)-binding Rossmann-like Domain"/>
    <property type="match status" value="1"/>
</dbReference>
<dbReference type="InterPro" id="IPR036291">
    <property type="entry name" value="NAD(P)-bd_dom_sf"/>
</dbReference>
<dbReference type="GO" id="GO:0016491">
    <property type="term" value="F:oxidoreductase activity"/>
    <property type="evidence" value="ECO:0007669"/>
    <property type="project" value="UniProtKB-KW"/>
</dbReference>
<gene>
    <name evidence="6" type="ORF">DI544_01440</name>
</gene>
<dbReference type="InterPro" id="IPR020904">
    <property type="entry name" value="Sc_DH/Rdtase_CS"/>
</dbReference>
<name>A0A2W5PCV3_9SPHN</name>
<evidence type="ECO:0000256" key="3">
    <source>
        <dbReference type="RuleBase" id="RU000363"/>
    </source>
</evidence>
<dbReference type="PROSITE" id="PS00061">
    <property type="entry name" value="ADH_SHORT"/>
    <property type="match status" value="1"/>
</dbReference>
<evidence type="ECO:0000256" key="1">
    <source>
        <dbReference type="ARBA" id="ARBA00006484"/>
    </source>
</evidence>
<dbReference type="PRINTS" id="PR00081">
    <property type="entry name" value="GDHRDH"/>
</dbReference>
<dbReference type="Proteomes" id="UP000249229">
    <property type="component" value="Unassembled WGS sequence"/>
</dbReference>
<feature type="domain" description="Ketoreductase" evidence="5">
    <location>
        <begin position="11"/>
        <end position="181"/>
    </location>
</feature>
<reference evidence="6 7" key="1">
    <citation type="submission" date="2017-08" db="EMBL/GenBank/DDBJ databases">
        <title>Infants hospitalized years apart are colonized by the same room-sourced microbial strains.</title>
        <authorList>
            <person name="Brooks B."/>
            <person name="Olm M.R."/>
            <person name="Firek B.A."/>
            <person name="Baker R."/>
            <person name="Thomas B.C."/>
            <person name="Morowitz M.J."/>
            <person name="Banfield J.F."/>
        </authorList>
    </citation>
    <scope>NUCLEOTIDE SEQUENCE [LARGE SCALE GENOMIC DNA]</scope>
    <source>
        <strain evidence="6">S2_005_001_R1_22</strain>
    </source>
</reference>
<sequence length="335" mass="35544">MKPDLKPLADQVILITGASSGIGLVTARMAATRGARVMLVARDGEALARIVRGITDAGGRADFATADVGDLRDVQRAARKAVEVFGRIDTWVNDAGVAIYARLVDTPMAEHERLMRTNYLGVVHGCLTAVEHLQRAGGALITIGSIVSDIPTPGMGAYAASKHAVKGYVDSLRIEIEGDRLPISVTLIKPAGIDTPVGEHTANHLEGEALIPSPVYAPELVAEAILDAAQHRRRDVTVGGVARAQVLVAQHFPVLLDRLGHRLLPMLHDRTRPRTPRDNLAAPFGNGREHSAAQHGRRVSVYESAGRHPLATATTVGAGLGLAALALLRRRAAKS</sequence>
<organism evidence="6 7">
    <name type="scientific">Sphingomonas taxi</name>
    <dbReference type="NCBI Taxonomy" id="1549858"/>
    <lineage>
        <taxon>Bacteria</taxon>
        <taxon>Pseudomonadati</taxon>
        <taxon>Pseudomonadota</taxon>
        <taxon>Alphaproteobacteria</taxon>
        <taxon>Sphingomonadales</taxon>
        <taxon>Sphingomonadaceae</taxon>
        <taxon>Sphingomonas</taxon>
    </lineage>
</organism>
<dbReference type="PANTHER" id="PTHR44196">
    <property type="entry name" value="DEHYDROGENASE/REDUCTASE SDR FAMILY MEMBER 7B"/>
    <property type="match status" value="1"/>
</dbReference>
<dbReference type="PANTHER" id="PTHR44196:SF1">
    <property type="entry name" value="DEHYDROGENASE_REDUCTASE SDR FAMILY MEMBER 7B"/>
    <property type="match status" value="1"/>
</dbReference>